<dbReference type="EMBL" id="CM034388">
    <property type="protein sequence ID" value="KAJ0183550.1"/>
    <property type="molecule type" value="Genomic_DNA"/>
</dbReference>
<comment type="caution">
    <text evidence="1">The sequence shown here is derived from an EMBL/GenBank/DDBJ whole genome shotgun (WGS) entry which is preliminary data.</text>
</comment>
<dbReference type="Proteomes" id="UP000824533">
    <property type="component" value="Linkage Group LG02"/>
</dbReference>
<sequence>MQTGGVDECGAFKTELLETTTHPKYSCKIMRLNSFIDWPRCMRQRPVDLAAAGFFYTGQGDKVLCFQCGGGLKDWEPEDDPWQQHVQWFNQCVYVKQRK</sequence>
<name>A0ACC1DIC9_9NEOP</name>
<evidence type="ECO:0000313" key="1">
    <source>
        <dbReference type="EMBL" id="KAJ0183550.1"/>
    </source>
</evidence>
<accession>A0ACC1DIC9</accession>
<protein>
    <submittedName>
        <fullName evidence="1">Uncharacterized protein</fullName>
    </submittedName>
</protein>
<gene>
    <name evidence="1" type="ORF">K1T71_001526</name>
</gene>
<reference evidence="1 2" key="1">
    <citation type="journal article" date="2021" name="Front. Genet.">
        <title>Chromosome-Level Genome Assembly Reveals Significant Gene Expansion in the Toll and IMD Signaling Pathways of Dendrolimus kikuchii.</title>
        <authorList>
            <person name="Zhou J."/>
            <person name="Wu P."/>
            <person name="Xiong Z."/>
            <person name="Liu N."/>
            <person name="Zhao N."/>
            <person name="Ji M."/>
            <person name="Qiu Y."/>
            <person name="Yang B."/>
        </authorList>
    </citation>
    <scope>NUCLEOTIDE SEQUENCE [LARGE SCALE GENOMIC DNA]</scope>
    <source>
        <strain evidence="1">Ann1</strain>
    </source>
</reference>
<proteinExistence type="predicted"/>
<organism evidence="1 2">
    <name type="scientific">Dendrolimus kikuchii</name>
    <dbReference type="NCBI Taxonomy" id="765133"/>
    <lineage>
        <taxon>Eukaryota</taxon>
        <taxon>Metazoa</taxon>
        <taxon>Ecdysozoa</taxon>
        <taxon>Arthropoda</taxon>
        <taxon>Hexapoda</taxon>
        <taxon>Insecta</taxon>
        <taxon>Pterygota</taxon>
        <taxon>Neoptera</taxon>
        <taxon>Endopterygota</taxon>
        <taxon>Lepidoptera</taxon>
        <taxon>Glossata</taxon>
        <taxon>Ditrysia</taxon>
        <taxon>Bombycoidea</taxon>
        <taxon>Lasiocampidae</taxon>
        <taxon>Dendrolimus</taxon>
    </lineage>
</organism>
<evidence type="ECO:0000313" key="2">
    <source>
        <dbReference type="Proteomes" id="UP000824533"/>
    </source>
</evidence>
<keyword evidence="2" id="KW-1185">Reference proteome</keyword>